<keyword evidence="3" id="KW-1185">Reference proteome</keyword>
<feature type="signal peptide" evidence="1">
    <location>
        <begin position="1"/>
        <end position="15"/>
    </location>
</feature>
<dbReference type="RefSeq" id="WP_149108316.1">
    <property type="nucleotide sequence ID" value="NZ_CP042425.1"/>
</dbReference>
<dbReference type="OrthoDB" id="276267at2"/>
<organism evidence="2 3">
    <name type="scientific">Limnoglobus roseus</name>
    <dbReference type="NCBI Taxonomy" id="2598579"/>
    <lineage>
        <taxon>Bacteria</taxon>
        <taxon>Pseudomonadati</taxon>
        <taxon>Planctomycetota</taxon>
        <taxon>Planctomycetia</taxon>
        <taxon>Gemmatales</taxon>
        <taxon>Gemmataceae</taxon>
        <taxon>Limnoglobus</taxon>
    </lineage>
</organism>
<keyword evidence="1" id="KW-0732">Signal</keyword>
<dbReference type="KEGG" id="lrs:PX52LOC_00192"/>
<evidence type="ECO:0000313" key="2">
    <source>
        <dbReference type="EMBL" id="QEL13338.1"/>
    </source>
</evidence>
<proteinExistence type="predicted"/>
<sequence>MVRRLLLLALTLAAAGCGTTRTTDTTRAATEMLLVSQAVDKAVGQLDFSPLKGKAVYLDVAMIDKEVVDKGYLISSLRQQLLSQGALVMEEKKQAVYVVEVRTGAIGTDRHSLLFGSPALSVPAIVPGVPTSIPEIALYKRTDQKGVAKIAAFAYNRVTGRAVWQSGLVEDVSRQKDRWVLGSGPYSSGSIRRRTELAGEELPTTFPQLPTFGRGDEPEAPENPPALLPTQAFHWTNGDAPAVPQPVPLGLMGVTGAAPIINHPLMVR</sequence>
<name>A0A5C1A841_9BACT</name>
<accession>A0A5C1A841</accession>
<reference evidence="3" key="1">
    <citation type="submission" date="2019-08" db="EMBL/GenBank/DDBJ databases">
        <title>Limnoglobus roseus gen. nov., sp. nov., a novel freshwater planctomycete with a giant genome from the family Gemmataceae.</title>
        <authorList>
            <person name="Kulichevskaya I.S."/>
            <person name="Naumoff D.G."/>
            <person name="Miroshnikov K."/>
            <person name="Ivanova A."/>
            <person name="Philippov D.A."/>
            <person name="Hakobyan A."/>
            <person name="Rijpstra I.C."/>
            <person name="Sinninghe Damste J.S."/>
            <person name="Liesack W."/>
            <person name="Dedysh S.N."/>
        </authorList>
    </citation>
    <scope>NUCLEOTIDE SEQUENCE [LARGE SCALE GENOMIC DNA]</scope>
    <source>
        <strain evidence="3">PX52</strain>
    </source>
</reference>
<feature type="chain" id="PRO_5022663989" evidence="1">
    <location>
        <begin position="16"/>
        <end position="268"/>
    </location>
</feature>
<dbReference type="AlphaFoldDB" id="A0A5C1A841"/>
<dbReference type="InterPro" id="IPR046596">
    <property type="entry name" value="DUF6655"/>
</dbReference>
<evidence type="ECO:0000256" key="1">
    <source>
        <dbReference type="SAM" id="SignalP"/>
    </source>
</evidence>
<gene>
    <name evidence="2" type="ORF">PX52LOC_00192</name>
</gene>
<dbReference type="EMBL" id="CP042425">
    <property type="protein sequence ID" value="QEL13338.1"/>
    <property type="molecule type" value="Genomic_DNA"/>
</dbReference>
<dbReference type="PROSITE" id="PS51257">
    <property type="entry name" value="PROKAR_LIPOPROTEIN"/>
    <property type="match status" value="1"/>
</dbReference>
<dbReference type="Proteomes" id="UP000324974">
    <property type="component" value="Chromosome"/>
</dbReference>
<protein>
    <submittedName>
        <fullName evidence="2">Uncharacterized protein</fullName>
    </submittedName>
</protein>
<evidence type="ECO:0000313" key="3">
    <source>
        <dbReference type="Proteomes" id="UP000324974"/>
    </source>
</evidence>
<dbReference type="Pfam" id="PF20360">
    <property type="entry name" value="DUF6655"/>
    <property type="match status" value="1"/>
</dbReference>